<keyword evidence="7" id="KW-1015">Disulfide bond</keyword>
<dbReference type="InterPro" id="IPR011118">
    <property type="entry name" value="Tannase/feruloyl_esterase"/>
</dbReference>
<evidence type="ECO:0000256" key="2">
    <source>
        <dbReference type="ARBA" id="ARBA00022487"/>
    </source>
</evidence>
<evidence type="ECO:0000313" key="10">
    <source>
        <dbReference type="Proteomes" id="UP001501407"/>
    </source>
</evidence>
<evidence type="ECO:0000256" key="6">
    <source>
        <dbReference type="ARBA" id="ARBA00022837"/>
    </source>
</evidence>
<evidence type="ECO:0000256" key="4">
    <source>
        <dbReference type="ARBA" id="ARBA00022729"/>
    </source>
</evidence>
<dbReference type="SUPFAM" id="SSF53474">
    <property type="entry name" value="alpha/beta-Hydrolases"/>
    <property type="match status" value="1"/>
</dbReference>
<evidence type="ECO:0000313" key="9">
    <source>
        <dbReference type="EMBL" id="GAA5086164.1"/>
    </source>
</evidence>
<keyword evidence="10" id="KW-1185">Reference proteome</keyword>
<proteinExistence type="inferred from homology"/>
<gene>
    <name evidence="9" type="ORF">GCM10025760_05850</name>
</gene>
<evidence type="ECO:0000256" key="3">
    <source>
        <dbReference type="ARBA" id="ARBA00022723"/>
    </source>
</evidence>
<dbReference type="PANTHER" id="PTHR33938">
    <property type="entry name" value="FERULOYL ESTERASE B-RELATED"/>
    <property type="match status" value="1"/>
</dbReference>
<dbReference type="Gene3D" id="3.40.50.1820">
    <property type="entry name" value="alpha/beta hydrolase"/>
    <property type="match status" value="2"/>
</dbReference>
<evidence type="ECO:0000256" key="7">
    <source>
        <dbReference type="ARBA" id="ARBA00023157"/>
    </source>
</evidence>
<dbReference type="EMBL" id="BAABKZ010000001">
    <property type="protein sequence ID" value="GAA5086164.1"/>
    <property type="molecule type" value="Genomic_DNA"/>
</dbReference>
<keyword evidence="3" id="KW-0479">Metal-binding</keyword>
<evidence type="ECO:0000256" key="1">
    <source>
        <dbReference type="ARBA" id="ARBA00006249"/>
    </source>
</evidence>
<keyword evidence="2" id="KW-0719">Serine esterase</keyword>
<dbReference type="Proteomes" id="UP001501407">
    <property type="component" value="Unassembled WGS sequence"/>
</dbReference>
<name>A0ABP9LZE4_9MICO</name>
<keyword evidence="6" id="KW-0106">Calcium</keyword>
<reference evidence="10" key="1">
    <citation type="journal article" date="2019" name="Int. J. Syst. Evol. Microbiol.">
        <title>The Global Catalogue of Microorganisms (GCM) 10K type strain sequencing project: providing services to taxonomists for standard genome sequencing and annotation.</title>
        <authorList>
            <consortium name="The Broad Institute Genomics Platform"/>
            <consortium name="The Broad Institute Genome Sequencing Center for Infectious Disease"/>
            <person name="Wu L."/>
            <person name="Ma J."/>
        </authorList>
    </citation>
    <scope>NUCLEOTIDE SEQUENCE [LARGE SCALE GENOMIC DNA]</scope>
    <source>
        <strain evidence="10">JCM 18959</strain>
    </source>
</reference>
<organism evidence="9 10">
    <name type="scientific">Microbacterium yannicii</name>
    <dbReference type="NCBI Taxonomy" id="671622"/>
    <lineage>
        <taxon>Bacteria</taxon>
        <taxon>Bacillati</taxon>
        <taxon>Actinomycetota</taxon>
        <taxon>Actinomycetes</taxon>
        <taxon>Micrococcales</taxon>
        <taxon>Microbacteriaceae</taxon>
        <taxon>Microbacterium</taxon>
    </lineage>
</organism>
<protein>
    <submittedName>
        <fullName evidence="9">Tannase/feruloyl esterase family alpha/beta hydrolase</fullName>
    </submittedName>
</protein>
<keyword evidence="5 9" id="KW-0378">Hydrolase</keyword>
<dbReference type="PANTHER" id="PTHR33938:SF15">
    <property type="entry name" value="FERULOYL ESTERASE B-RELATED"/>
    <property type="match status" value="1"/>
</dbReference>
<dbReference type="GO" id="GO:0016787">
    <property type="term" value="F:hydrolase activity"/>
    <property type="evidence" value="ECO:0007669"/>
    <property type="project" value="UniProtKB-KW"/>
</dbReference>
<dbReference type="Pfam" id="PF07519">
    <property type="entry name" value="Tannase"/>
    <property type="match status" value="1"/>
</dbReference>
<evidence type="ECO:0000256" key="8">
    <source>
        <dbReference type="SAM" id="MobiDB-lite"/>
    </source>
</evidence>
<sequence>MSRFFDGTRGGSPRNAHAPHARGRHRMSALVGAAAASVVLTLGLAMPAAAAPPGGPSPLPQLSAAQPGTLKACESLVDFAFPSTKITQVSRVAAGTVSNGGQPIGEHCLVRGTMNERVSTFDGQTYAIGFEMRLPSAWAGRFLYQGNGGLDGSVAPALGATRGGESGLQMGFAVISSDAGHNGSQNPLFGREPQARLDYGYQAVGTLTPMAKALITDAYGRGPDRSYITGGSNGGRHTMVAAARYADQYDGFLAISPGFNLPQAAVAQLWGAQQWARVATTPADLSTAFTPTERTLVAQAILARCDGLDGLADGMVQNSATCQQAFSIKRDVPRCTGERNGTCLTKEQQAVIGEIFAGAHTSNNKEIYSSFPFDPGLTQSGWAGWKFGSPITRDAPAVGFIFTTPPADPSILADLQGYALGFDVDTEAAKIYATSGIYTESSMSFMTPPDPTHLDTLRDRGAKMIVIHGASDGVFSPDDTAAWFDELDRNNRGNAEQFARYFEVPGMGHVAGGPATDQHHGLAALVDWVEQGSAPDQLIASVNPANPEVPATWSPTRTRPLCVYPQVAQYVSGDPESASSFACERPRPGLAYGAR</sequence>
<keyword evidence="4" id="KW-0732">Signal</keyword>
<dbReference type="InterPro" id="IPR029058">
    <property type="entry name" value="AB_hydrolase_fold"/>
</dbReference>
<feature type="region of interest" description="Disordered" evidence="8">
    <location>
        <begin position="1"/>
        <end position="24"/>
    </location>
</feature>
<comment type="similarity">
    <text evidence="1">Belongs to the tannase family.</text>
</comment>
<evidence type="ECO:0000256" key="5">
    <source>
        <dbReference type="ARBA" id="ARBA00022801"/>
    </source>
</evidence>
<comment type="caution">
    <text evidence="9">The sequence shown here is derived from an EMBL/GenBank/DDBJ whole genome shotgun (WGS) entry which is preliminary data.</text>
</comment>
<accession>A0ABP9LZE4</accession>